<name>A0A9P8QEZ0_9HYPO</name>
<dbReference type="EMBL" id="JAIWOZ010000005">
    <property type="protein sequence ID" value="KAH6604550.1"/>
    <property type="molecule type" value="Genomic_DNA"/>
</dbReference>
<organism evidence="2 3">
    <name type="scientific">Trichoderma cornu-damae</name>
    <dbReference type="NCBI Taxonomy" id="654480"/>
    <lineage>
        <taxon>Eukaryota</taxon>
        <taxon>Fungi</taxon>
        <taxon>Dikarya</taxon>
        <taxon>Ascomycota</taxon>
        <taxon>Pezizomycotina</taxon>
        <taxon>Sordariomycetes</taxon>
        <taxon>Hypocreomycetidae</taxon>
        <taxon>Hypocreales</taxon>
        <taxon>Hypocreaceae</taxon>
        <taxon>Trichoderma</taxon>
    </lineage>
</organism>
<reference evidence="2" key="1">
    <citation type="submission" date="2021-08" db="EMBL/GenBank/DDBJ databases">
        <title>Chromosome-Level Trichoderma cornu-damae using Hi-C Data.</title>
        <authorList>
            <person name="Kim C.S."/>
        </authorList>
    </citation>
    <scope>NUCLEOTIDE SEQUENCE</scope>
    <source>
        <strain evidence="2">KA19-0412C</strain>
    </source>
</reference>
<sequence>MARFVDLDDEDGQAQPAAAWHDAGRPLALPDRSVIIPAPRLPCRKSTMTEKPQRQDGDEASGLGKGKDLMAHGAMAEAFHCYPRFIHDGLIQYRTSLMGATLRCSKEAVPVDPEQTLRYRARASEWTYLQDGRSYNGKSGSCARDMVAECRRCADIICRNCAIKPPLPTALRERHRRLCVTCAKAPIAALAAPALDMALPLTSDAVQRAVCQCDTEGVWLCQPCGHSILNADHDYRGIWRWRTKYGGFTGIGDGDRGVICGREEACLAAREREQEIDCDAEDARGSTPAPWSTGSSSDTPSPGPKHAGTPPGGAAGFPFPANGTIESIMGETHHKRTPSPQLGPGYERHEIEGIGGIVKRKLVRMVRVGACVPEWEDEKGSNGKILTREANGTARSWCGWCWRVIPGEKDKPQCANISALLLRSSLACVLLGPHLSIFLSILPRSHCRCCGGAGAAICTKTVEHSNFLASLCTLHVRGSSLRRRRISSMCSFVRLYLGWRRLYRISGGSWPCAAA</sequence>
<feature type="region of interest" description="Disordered" evidence="1">
    <location>
        <begin position="277"/>
        <end position="325"/>
    </location>
</feature>
<comment type="caution">
    <text evidence="2">The sequence shown here is derived from an EMBL/GenBank/DDBJ whole genome shotgun (WGS) entry which is preliminary data.</text>
</comment>
<feature type="compositionally biased region" description="Low complexity" evidence="1">
    <location>
        <begin position="290"/>
        <end position="309"/>
    </location>
</feature>
<gene>
    <name evidence="2" type="ORF">Trco_006257</name>
</gene>
<keyword evidence="3" id="KW-1185">Reference proteome</keyword>
<evidence type="ECO:0000256" key="1">
    <source>
        <dbReference type="SAM" id="MobiDB-lite"/>
    </source>
</evidence>
<feature type="region of interest" description="Disordered" evidence="1">
    <location>
        <begin position="42"/>
        <end position="65"/>
    </location>
</feature>
<dbReference type="OrthoDB" id="5288318at2759"/>
<evidence type="ECO:0000313" key="2">
    <source>
        <dbReference type="EMBL" id="KAH6604550.1"/>
    </source>
</evidence>
<proteinExistence type="predicted"/>
<accession>A0A9P8QEZ0</accession>
<protein>
    <submittedName>
        <fullName evidence="2">Sulfate transporter</fullName>
    </submittedName>
</protein>
<feature type="compositionally biased region" description="Basic and acidic residues" evidence="1">
    <location>
        <begin position="47"/>
        <end position="57"/>
    </location>
</feature>
<evidence type="ECO:0000313" key="3">
    <source>
        <dbReference type="Proteomes" id="UP000827724"/>
    </source>
</evidence>
<dbReference type="Proteomes" id="UP000827724">
    <property type="component" value="Unassembled WGS sequence"/>
</dbReference>
<dbReference type="AlphaFoldDB" id="A0A9P8QEZ0"/>